<sequence>MPKLIRFYPCHAAPFCRVVSLEQPLQCSFAEVDRNAERDTLQSNARRIEVICREIFAQR</sequence>
<keyword evidence="2" id="KW-1185">Reference proteome</keyword>
<gene>
    <name evidence="1" type="ORF">CEE69_17510</name>
</gene>
<protein>
    <submittedName>
        <fullName evidence="1">Uncharacterized protein</fullName>
    </submittedName>
</protein>
<evidence type="ECO:0000313" key="1">
    <source>
        <dbReference type="EMBL" id="PHQ34084.1"/>
    </source>
</evidence>
<proteinExistence type="predicted"/>
<dbReference type="EMBL" id="NIZW01000013">
    <property type="protein sequence ID" value="PHQ34084.1"/>
    <property type="molecule type" value="Genomic_DNA"/>
</dbReference>
<organism evidence="1 2">
    <name type="scientific">Rhodopirellula bahusiensis</name>
    <dbReference type="NCBI Taxonomy" id="2014065"/>
    <lineage>
        <taxon>Bacteria</taxon>
        <taxon>Pseudomonadati</taxon>
        <taxon>Planctomycetota</taxon>
        <taxon>Planctomycetia</taxon>
        <taxon>Pirellulales</taxon>
        <taxon>Pirellulaceae</taxon>
        <taxon>Rhodopirellula</taxon>
    </lineage>
</organism>
<comment type="caution">
    <text evidence="1">The sequence shown here is derived from an EMBL/GenBank/DDBJ whole genome shotgun (WGS) entry which is preliminary data.</text>
</comment>
<dbReference type="AlphaFoldDB" id="A0A2G1W4W0"/>
<dbReference type="Proteomes" id="UP000225740">
    <property type="component" value="Unassembled WGS sequence"/>
</dbReference>
<evidence type="ECO:0000313" key="2">
    <source>
        <dbReference type="Proteomes" id="UP000225740"/>
    </source>
</evidence>
<accession>A0A2G1W4W0</accession>
<reference evidence="1 2" key="1">
    <citation type="submission" date="2017-06" db="EMBL/GenBank/DDBJ databases">
        <title>Description of Rhodopirellula bahusiensis sp. nov.</title>
        <authorList>
            <person name="Kizina J."/>
            <person name="Harder J."/>
        </authorList>
    </citation>
    <scope>NUCLEOTIDE SEQUENCE [LARGE SCALE GENOMIC DNA]</scope>
    <source>
        <strain evidence="1 2">SWK21</strain>
    </source>
</reference>
<name>A0A2G1W4W0_9BACT</name>